<dbReference type="RefSeq" id="XP_011395642.1">
    <property type="nucleotide sequence ID" value="XM_011397340.1"/>
</dbReference>
<protein>
    <submittedName>
        <fullName evidence="2">Uncharacterized protein</fullName>
    </submittedName>
</protein>
<organism evidence="2 3">
    <name type="scientific">Auxenochlorella protothecoides</name>
    <name type="common">Green microalga</name>
    <name type="synonym">Chlorella protothecoides</name>
    <dbReference type="NCBI Taxonomy" id="3075"/>
    <lineage>
        <taxon>Eukaryota</taxon>
        <taxon>Viridiplantae</taxon>
        <taxon>Chlorophyta</taxon>
        <taxon>core chlorophytes</taxon>
        <taxon>Trebouxiophyceae</taxon>
        <taxon>Chlorellales</taxon>
        <taxon>Chlorellaceae</taxon>
        <taxon>Auxenochlorella</taxon>
    </lineage>
</organism>
<name>A0A087SAM3_AUXPR</name>
<feature type="compositionally biased region" description="Basic residues" evidence="1">
    <location>
        <begin position="12"/>
        <end position="34"/>
    </location>
</feature>
<accession>A0A087SAM3</accession>
<keyword evidence="3" id="KW-1185">Reference proteome</keyword>
<dbReference type="Proteomes" id="UP000028924">
    <property type="component" value="Unassembled WGS sequence"/>
</dbReference>
<evidence type="ECO:0000313" key="3">
    <source>
        <dbReference type="Proteomes" id="UP000028924"/>
    </source>
</evidence>
<dbReference type="AlphaFoldDB" id="A0A087SAM3"/>
<proteinExistence type="predicted"/>
<feature type="compositionally biased region" description="Polar residues" evidence="1">
    <location>
        <begin position="70"/>
        <end position="79"/>
    </location>
</feature>
<reference evidence="2 3" key="1">
    <citation type="journal article" date="2014" name="BMC Genomics">
        <title>Oil accumulation mechanisms of the oleaginous microalga Chlorella protothecoides revealed through its genome, transcriptomes, and proteomes.</title>
        <authorList>
            <person name="Gao C."/>
            <person name="Wang Y."/>
            <person name="Shen Y."/>
            <person name="Yan D."/>
            <person name="He X."/>
            <person name="Dai J."/>
            <person name="Wu Q."/>
        </authorList>
    </citation>
    <scope>NUCLEOTIDE SEQUENCE [LARGE SCALE GENOMIC DNA]</scope>
    <source>
        <strain evidence="2 3">0710</strain>
    </source>
</reference>
<evidence type="ECO:0000313" key="2">
    <source>
        <dbReference type="EMBL" id="KFM22777.1"/>
    </source>
</evidence>
<feature type="region of interest" description="Disordered" evidence="1">
    <location>
        <begin position="60"/>
        <end position="79"/>
    </location>
</feature>
<dbReference type="GeneID" id="23614359"/>
<feature type="region of interest" description="Disordered" evidence="1">
    <location>
        <begin position="1"/>
        <end position="49"/>
    </location>
</feature>
<sequence>MQCCGQVLPAPHPHKAGRGRHRQNIHTPGRRRPNPTKETPRTSSCSSRCLTDCTSRRASWVAQRSHRSTRSQTCARASSKILSSSLLRDRERGLV</sequence>
<gene>
    <name evidence="2" type="ORF">F751_2968</name>
</gene>
<dbReference type="KEGG" id="apro:F751_2968"/>
<evidence type="ECO:0000256" key="1">
    <source>
        <dbReference type="SAM" id="MobiDB-lite"/>
    </source>
</evidence>
<dbReference type="EMBL" id="KL662081">
    <property type="protein sequence ID" value="KFM22777.1"/>
    <property type="molecule type" value="Genomic_DNA"/>
</dbReference>